<reference evidence="4 5" key="1">
    <citation type="journal article" date="2007" name="Proc. Natl. Acad. Sci. U.S.A.">
        <title>The genome of Syntrophus aciditrophicus: life at the thermodynamic limit of microbial growth.</title>
        <authorList>
            <person name="McInerney M.J."/>
            <person name="Rohlin L."/>
            <person name="Mouttaki H."/>
            <person name="Kim U."/>
            <person name="Krupp R.S."/>
            <person name="Rios-Hernandez L."/>
            <person name="Sieber J."/>
            <person name="Struchtemeyer C.G."/>
            <person name="Bhattacharyya A."/>
            <person name="Campbell J.W."/>
            <person name="Gunsalus R.P."/>
        </authorList>
    </citation>
    <scope>NUCLEOTIDE SEQUENCE [LARGE SCALE GENOMIC DNA]</scope>
    <source>
        <strain evidence="4 5">SB</strain>
    </source>
</reference>
<keyword evidence="2" id="KW-0812">Transmembrane</keyword>
<feature type="region of interest" description="Disordered" evidence="1">
    <location>
        <begin position="260"/>
        <end position="290"/>
    </location>
</feature>
<proteinExistence type="predicted"/>
<evidence type="ECO:0000259" key="3">
    <source>
        <dbReference type="Pfam" id="PF01966"/>
    </source>
</evidence>
<protein>
    <submittedName>
        <fullName evidence="4">Metal dependent phosphohydrolases</fullName>
    </submittedName>
</protein>
<dbReference type="KEGG" id="sat:SYN_01887"/>
<evidence type="ECO:0000256" key="1">
    <source>
        <dbReference type="SAM" id="MobiDB-lite"/>
    </source>
</evidence>
<dbReference type="HOGENOM" id="CLU_590419_0_0_7"/>
<accession>Q2LU18</accession>
<dbReference type="Pfam" id="PF01966">
    <property type="entry name" value="HD"/>
    <property type="match status" value="1"/>
</dbReference>
<dbReference type="SUPFAM" id="SSF109604">
    <property type="entry name" value="HD-domain/PDEase-like"/>
    <property type="match status" value="1"/>
</dbReference>
<dbReference type="PROSITE" id="PS51257">
    <property type="entry name" value="PROKAR_LIPOPROTEIN"/>
    <property type="match status" value="1"/>
</dbReference>
<keyword evidence="2" id="KW-0472">Membrane</keyword>
<dbReference type="InterPro" id="IPR006674">
    <property type="entry name" value="HD_domain"/>
</dbReference>
<sequence>MKAITTILFILAVGCLAIYAICIYISALCKSRNPGISSLKEKREIALEGLAVIWTQRQKEESSPKKDEGEARKEPEKKQSGTHTPDTVSFRDPDLNTFYIENVRNKAGFPHGARQVAEGILEILDREGDCPSVVNTHGEIEASMEMGAYNRLARVTLREHAFDTAREMLCLIDPGPMTPMAIIAALGHDLGKIPAYRQHLYSLGDHPVISVTILDKIPGFSEMPNRGDIITAIRDHHRKPIDFFSIKLKEADQEARKKELARNFSLGDTRTGRESTSREEEPPKRAASAGRETIFWDDENKTEGRKRKGKPKEVEIPWYNGKAILQEIAGRINKVDEGRWEAFSMVNGYVYIQVGLLWSVAKKVARMNGDPSVLIADTDDELRANILYSIVERLKTEENAIARGLIRDGYFSAPFVVSMQDGTVHSKASYVPFNLEAFGMLTSELESQKYGKVREIVDVTPKW</sequence>
<feature type="transmembrane region" description="Helical" evidence="2">
    <location>
        <begin position="7"/>
        <end position="27"/>
    </location>
</feature>
<name>Q2LU18_SYNAS</name>
<dbReference type="Proteomes" id="UP000001933">
    <property type="component" value="Chromosome"/>
</dbReference>
<feature type="compositionally biased region" description="Basic and acidic residues" evidence="1">
    <location>
        <begin position="58"/>
        <end position="79"/>
    </location>
</feature>
<evidence type="ECO:0000313" key="4">
    <source>
        <dbReference type="EMBL" id="ABC77578.1"/>
    </source>
</evidence>
<keyword evidence="2" id="KW-1133">Transmembrane helix</keyword>
<evidence type="ECO:0000313" key="5">
    <source>
        <dbReference type="Proteomes" id="UP000001933"/>
    </source>
</evidence>
<evidence type="ECO:0000256" key="2">
    <source>
        <dbReference type="SAM" id="Phobius"/>
    </source>
</evidence>
<organism evidence="4 5">
    <name type="scientific">Syntrophus aciditrophicus (strain SB)</name>
    <dbReference type="NCBI Taxonomy" id="56780"/>
    <lineage>
        <taxon>Bacteria</taxon>
        <taxon>Pseudomonadati</taxon>
        <taxon>Thermodesulfobacteriota</taxon>
        <taxon>Syntrophia</taxon>
        <taxon>Syntrophales</taxon>
        <taxon>Syntrophaceae</taxon>
        <taxon>Syntrophus</taxon>
    </lineage>
</organism>
<dbReference type="EMBL" id="CP000252">
    <property type="protein sequence ID" value="ABC77578.1"/>
    <property type="molecule type" value="Genomic_DNA"/>
</dbReference>
<dbReference type="OrthoDB" id="5428414at2"/>
<dbReference type="eggNOG" id="COG1988">
    <property type="taxonomic scope" value="Bacteria"/>
</dbReference>
<dbReference type="RefSeq" id="WP_011417600.1">
    <property type="nucleotide sequence ID" value="NC_007759.1"/>
</dbReference>
<dbReference type="AlphaFoldDB" id="Q2LU18"/>
<feature type="region of interest" description="Disordered" evidence="1">
    <location>
        <begin position="58"/>
        <end position="92"/>
    </location>
</feature>
<feature type="domain" description="HD" evidence="3">
    <location>
        <begin position="181"/>
        <end position="241"/>
    </location>
</feature>
<gene>
    <name evidence="4" type="ORF">SYN_01887</name>
</gene>
<feature type="compositionally biased region" description="Basic and acidic residues" evidence="1">
    <location>
        <begin position="270"/>
        <end position="284"/>
    </location>
</feature>
<dbReference type="STRING" id="56780.SYN_01887"/>
<dbReference type="InParanoid" id="Q2LU18"/>
<keyword evidence="5" id="KW-1185">Reference proteome</keyword>